<evidence type="ECO:0000256" key="3">
    <source>
        <dbReference type="ARBA" id="ARBA00022454"/>
    </source>
</evidence>
<dbReference type="CDD" id="cd00034">
    <property type="entry name" value="CSD"/>
    <property type="match status" value="1"/>
</dbReference>
<keyword evidence="3" id="KW-0158">Chromosome</keyword>
<evidence type="ECO:0000256" key="1">
    <source>
        <dbReference type="ARBA" id="ARBA00004123"/>
    </source>
</evidence>
<dbReference type="Pfam" id="PF00385">
    <property type="entry name" value="Chromo"/>
    <property type="match status" value="1"/>
</dbReference>
<evidence type="ECO:0000256" key="2">
    <source>
        <dbReference type="ARBA" id="ARBA00004286"/>
    </source>
</evidence>
<dbReference type="EMBL" id="JAMKOV010000005">
    <property type="protein sequence ID" value="KAI8039765.1"/>
    <property type="molecule type" value="Genomic_DNA"/>
</dbReference>
<dbReference type="InterPro" id="IPR000953">
    <property type="entry name" value="Chromo/chromo_shadow_dom"/>
</dbReference>
<dbReference type="InterPro" id="IPR023780">
    <property type="entry name" value="Chromo_domain"/>
</dbReference>
<name>A0A9P9YN43_9MUSC</name>
<gene>
    <name evidence="7" type="ORF">M5D96_007187</name>
</gene>
<dbReference type="GO" id="GO:0005634">
    <property type="term" value="C:nucleus"/>
    <property type="evidence" value="ECO:0007669"/>
    <property type="project" value="UniProtKB-SubCell"/>
</dbReference>
<keyword evidence="4" id="KW-0539">Nucleus</keyword>
<evidence type="ECO:0000256" key="5">
    <source>
        <dbReference type="SAM" id="MobiDB-lite"/>
    </source>
</evidence>
<dbReference type="Proteomes" id="UP001059596">
    <property type="component" value="Unassembled WGS sequence"/>
</dbReference>
<evidence type="ECO:0000313" key="8">
    <source>
        <dbReference type="Proteomes" id="UP001059596"/>
    </source>
</evidence>
<keyword evidence="8" id="KW-1185">Reference proteome</keyword>
<dbReference type="Gene3D" id="2.40.50.40">
    <property type="match status" value="2"/>
</dbReference>
<sequence length="509" mass="56334">MSGGGHRSNHLHLVTDPDPPQEFVVEKIVGKRFVGGRPHVLVKWVGFSDRDNSWEPLENVGNCMGLVSDFEAELFRRHNAQDILVGLEKDSTQSPRTSASRTSTKNPKQVRNTPKSKKEKESPKKAKPVVGKVAGPKQSIKNIPKTFKDIPSPSCVSVVSGETFNRKPPGSPKHMVKNPIQFEQSRVLRLSESSDDDTPLAAVFHHERAPEQQTPGLLVPAFQKLVMPPPSASVPKLQPKATEPLQDDIIECDSDTSSSSSETSSASYSSSTSSSSSSEGDENNQSLDTIKEQARKWEAEKRVVKFGGLIDDQMAKSLGPPKLITADDDPIDSELQRIHGNLAQQPSNWNFPEPVMQPPGKSIKSSQPLMRRKSQAVCNKEVAKLQQITDVQTPNCSKIIKTEPLISPEELQASGKRPSASESLKSGKYFGDWRVPERKAPFGLARGLELEKVHHSFQVHDKFFLFVTWKGCTIMDAVLIEDIKNLYPMHLIEYFESLKIVGDEIVAPN</sequence>
<evidence type="ECO:0000313" key="7">
    <source>
        <dbReference type="EMBL" id="KAI8039765.1"/>
    </source>
</evidence>
<dbReference type="InterPro" id="IPR051219">
    <property type="entry name" value="Heterochromatin_chromo-domain"/>
</dbReference>
<proteinExistence type="predicted"/>
<feature type="compositionally biased region" description="Polar residues" evidence="5">
    <location>
        <begin position="92"/>
        <end position="113"/>
    </location>
</feature>
<evidence type="ECO:0000259" key="6">
    <source>
        <dbReference type="PROSITE" id="PS50013"/>
    </source>
</evidence>
<reference evidence="7" key="1">
    <citation type="journal article" date="2023" name="Genome Biol. Evol.">
        <title>Long-read-based Genome Assembly of Drosophila gunungcola Reveals Fewer Chemosensory Genes in Flower-breeding Species.</title>
        <authorList>
            <person name="Negi A."/>
            <person name="Liao B.Y."/>
            <person name="Yeh S.D."/>
        </authorList>
    </citation>
    <scope>NUCLEOTIDE SEQUENCE</scope>
    <source>
        <strain evidence="7">Sukarami</strain>
    </source>
</reference>
<accession>A0A9P9YN43</accession>
<feature type="compositionally biased region" description="Low complexity" evidence="5">
    <location>
        <begin position="255"/>
        <end position="278"/>
    </location>
</feature>
<dbReference type="SUPFAM" id="SSF54160">
    <property type="entry name" value="Chromo domain-like"/>
    <property type="match status" value="2"/>
</dbReference>
<comment type="caution">
    <text evidence="7">The sequence shown here is derived from an EMBL/GenBank/DDBJ whole genome shotgun (WGS) entry which is preliminary data.</text>
</comment>
<dbReference type="PANTHER" id="PTHR22812">
    <property type="entry name" value="CHROMOBOX PROTEIN"/>
    <property type="match status" value="1"/>
</dbReference>
<dbReference type="GO" id="GO:0005694">
    <property type="term" value="C:chromosome"/>
    <property type="evidence" value="ECO:0007669"/>
    <property type="project" value="UniProtKB-SubCell"/>
</dbReference>
<organism evidence="7 8">
    <name type="scientific">Drosophila gunungcola</name>
    <name type="common">fruit fly</name>
    <dbReference type="NCBI Taxonomy" id="103775"/>
    <lineage>
        <taxon>Eukaryota</taxon>
        <taxon>Metazoa</taxon>
        <taxon>Ecdysozoa</taxon>
        <taxon>Arthropoda</taxon>
        <taxon>Hexapoda</taxon>
        <taxon>Insecta</taxon>
        <taxon>Pterygota</taxon>
        <taxon>Neoptera</taxon>
        <taxon>Endopterygota</taxon>
        <taxon>Diptera</taxon>
        <taxon>Brachycera</taxon>
        <taxon>Muscomorpha</taxon>
        <taxon>Ephydroidea</taxon>
        <taxon>Drosophilidae</taxon>
        <taxon>Drosophila</taxon>
        <taxon>Sophophora</taxon>
    </lineage>
</organism>
<evidence type="ECO:0000256" key="4">
    <source>
        <dbReference type="ARBA" id="ARBA00023242"/>
    </source>
</evidence>
<dbReference type="InterPro" id="IPR016197">
    <property type="entry name" value="Chromo-like_dom_sf"/>
</dbReference>
<feature type="region of interest" description="Disordered" evidence="5">
    <location>
        <begin position="86"/>
        <end position="134"/>
    </location>
</feature>
<dbReference type="OrthoDB" id="1918685at2759"/>
<dbReference type="SMART" id="SM00298">
    <property type="entry name" value="CHROMO"/>
    <property type="match status" value="1"/>
</dbReference>
<dbReference type="PROSITE" id="PS50013">
    <property type="entry name" value="CHROMO_2"/>
    <property type="match status" value="1"/>
</dbReference>
<dbReference type="AlphaFoldDB" id="A0A9P9YN43"/>
<feature type="domain" description="Chromo" evidence="6">
    <location>
        <begin position="23"/>
        <end position="82"/>
    </location>
</feature>
<comment type="subcellular location">
    <subcellularLocation>
        <location evidence="2">Chromosome</location>
    </subcellularLocation>
    <subcellularLocation>
        <location evidence="1">Nucleus</location>
    </subcellularLocation>
</comment>
<feature type="region of interest" description="Disordered" evidence="5">
    <location>
        <begin position="251"/>
        <end position="286"/>
    </location>
</feature>
<protein>
    <recommendedName>
        <fullName evidence="6">Chromo domain-containing protein</fullName>
    </recommendedName>
</protein>